<dbReference type="AlphaFoldDB" id="A0A1H5Q1D2"/>
<evidence type="ECO:0000256" key="1">
    <source>
        <dbReference type="SAM" id="MobiDB-lite"/>
    </source>
</evidence>
<proteinExistence type="predicted"/>
<evidence type="ECO:0000313" key="2">
    <source>
        <dbReference type="EMBL" id="SEF19866.1"/>
    </source>
</evidence>
<name>A0A1H5Q1D2_9PSEU</name>
<accession>A0A1H5Q1D2</accession>
<gene>
    <name evidence="2" type="ORF">SAMN05421837_101133</name>
</gene>
<organism evidence="2 3">
    <name type="scientific">Amycolatopsis pretoriensis</name>
    <dbReference type="NCBI Taxonomy" id="218821"/>
    <lineage>
        <taxon>Bacteria</taxon>
        <taxon>Bacillati</taxon>
        <taxon>Actinomycetota</taxon>
        <taxon>Actinomycetes</taxon>
        <taxon>Pseudonocardiales</taxon>
        <taxon>Pseudonocardiaceae</taxon>
        <taxon>Amycolatopsis</taxon>
    </lineage>
</organism>
<feature type="compositionally biased region" description="Low complexity" evidence="1">
    <location>
        <begin position="1"/>
        <end position="14"/>
    </location>
</feature>
<protein>
    <submittedName>
        <fullName evidence="2">Uncharacterized protein</fullName>
    </submittedName>
</protein>
<sequence length="81" mass="8155">MSSGSNTTTPLTTGRRLRPKPAAPATGHDDDQVVRLTLVVVPPETGSETAEQVLATAASADNADGGAHLLASRGGRVPLPA</sequence>
<evidence type="ECO:0000313" key="3">
    <source>
        <dbReference type="Proteomes" id="UP000198878"/>
    </source>
</evidence>
<feature type="region of interest" description="Disordered" evidence="1">
    <location>
        <begin position="1"/>
        <end position="30"/>
    </location>
</feature>
<dbReference type="Proteomes" id="UP000198878">
    <property type="component" value="Unassembled WGS sequence"/>
</dbReference>
<reference evidence="3" key="1">
    <citation type="submission" date="2016-10" db="EMBL/GenBank/DDBJ databases">
        <authorList>
            <person name="Varghese N."/>
            <person name="Submissions S."/>
        </authorList>
    </citation>
    <scope>NUCLEOTIDE SEQUENCE [LARGE SCALE GENOMIC DNA]</scope>
    <source>
        <strain evidence="3">DSM 44654</strain>
    </source>
</reference>
<keyword evidence="3" id="KW-1185">Reference proteome</keyword>
<dbReference type="STRING" id="218821.SAMN05421837_101133"/>
<dbReference type="EMBL" id="FNUJ01000001">
    <property type="protein sequence ID" value="SEF19866.1"/>
    <property type="molecule type" value="Genomic_DNA"/>
</dbReference>